<sequence length="152" mass="16832">MSGVKTLFKELDETQKMKVKLGDDKEIQVEGKGTVANFWLYSLCFDSTPANTTPTTSSSSSATTSPSSEARNSSSSSENKSSDETCSFSLVVSDPSTYSEAAKTEAWQNAMKEEILAIQRNKTWELVDLLEGKNKIGLKWIFKTKYNTYGRV</sequence>
<gene>
    <name evidence="1" type="ORF">L6164_026202</name>
</gene>
<proteinExistence type="predicted"/>
<dbReference type="Proteomes" id="UP000828941">
    <property type="component" value="Chromosome 11"/>
</dbReference>
<protein>
    <submittedName>
        <fullName evidence="1">Uncharacterized protein</fullName>
    </submittedName>
</protein>
<reference evidence="1 2" key="1">
    <citation type="journal article" date="2022" name="DNA Res.">
        <title>Chromosomal-level genome assembly of the orchid tree Bauhinia variegata (Leguminosae; Cercidoideae) supports the allotetraploid origin hypothesis of Bauhinia.</title>
        <authorList>
            <person name="Zhong Y."/>
            <person name="Chen Y."/>
            <person name="Zheng D."/>
            <person name="Pang J."/>
            <person name="Liu Y."/>
            <person name="Luo S."/>
            <person name="Meng S."/>
            <person name="Qian L."/>
            <person name="Wei D."/>
            <person name="Dai S."/>
            <person name="Zhou R."/>
        </authorList>
    </citation>
    <scope>NUCLEOTIDE SEQUENCE [LARGE SCALE GENOMIC DNA]</scope>
    <source>
        <strain evidence="1">BV-YZ2020</strain>
    </source>
</reference>
<evidence type="ECO:0000313" key="2">
    <source>
        <dbReference type="Proteomes" id="UP000828941"/>
    </source>
</evidence>
<evidence type="ECO:0000313" key="1">
    <source>
        <dbReference type="EMBL" id="KAI4313205.1"/>
    </source>
</evidence>
<name>A0ACB9LQX4_BAUVA</name>
<accession>A0ACB9LQX4</accession>
<dbReference type="EMBL" id="CM039436">
    <property type="protein sequence ID" value="KAI4313205.1"/>
    <property type="molecule type" value="Genomic_DNA"/>
</dbReference>
<organism evidence="1 2">
    <name type="scientific">Bauhinia variegata</name>
    <name type="common">Purple orchid tree</name>
    <name type="synonym">Phanera variegata</name>
    <dbReference type="NCBI Taxonomy" id="167791"/>
    <lineage>
        <taxon>Eukaryota</taxon>
        <taxon>Viridiplantae</taxon>
        <taxon>Streptophyta</taxon>
        <taxon>Embryophyta</taxon>
        <taxon>Tracheophyta</taxon>
        <taxon>Spermatophyta</taxon>
        <taxon>Magnoliopsida</taxon>
        <taxon>eudicotyledons</taxon>
        <taxon>Gunneridae</taxon>
        <taxon>Pentapetalae</taxon>
        <taxon>rosids</taxon>
        <taxon>fabids</taxon>
        <taxon>Fabales</taxon>
        <taxon>Fabaceae</taxon>
        <taxon>Cercidoideae</taxon>
        <taxon>Cercideae</taxon>
        <taxon>Bauhiniinae</taxon>
        <taxon>Bauhinia</taxon>
    </lineage>
</organism>
<keyword evidence="2" id="KW-1185">Reference proteome</keyword>
<comment type="caution">
    <text evidence="1">The sequence shown here is derived from an EMBL/GenBank/DDBJ whole genome shotgun (WGS) entry which is preliminary data.</text>
</comment>